<proteinExistence type="predicted"/>
<evidence type="ECO:0000313" key="2">
    <source>
        <dbReference type="EMBL" id="CAK9113061.1"/>
    </source>
</evidence>
<accession>A0ABP0SL05</accession>
<sequence>MDEDQKLMIFLDSLGPEADVDFAKQLLQAHDWDLQAALETVTGGTVGPSQPHEEVDVRAPLRTGRCPSSSAFFRCDDESRGVLVDRAVGYVDRLIDTSHEVGEEGLRNGLLQIDSIRKSKLSWLLRNLQQLKLPQGLDRKLRLLRVAKERENHGESHAQGLVIEFHW</sequence>
<feature type="domain" description="UBA-like" evidence="1">
    <location>
        <begin position="19"/>
        <end position="48"/>
    </location>
</feature>
<organism evidence="2 3">
    <name type="scientific">Durusdinium trenchii</name>
    <dbReference type="NCBI Taxonomy" id="1381693"/>
    <lineage>
        <taxon>Eukaryota</taxon>
        <taxon>Sar</taxon>
        <taxon>Alveolata</taxon>
        <taxon>Dinophyceae</taxon>
        <taxon>Suessiales</taxon>
        <taxon>Symbiodiniaceae</taxon>
        <taxon>Durusdinium</taxon>
    </lineage>
</organism>
<dbReference type="Pfam" id="PF22566">
    <property type="entry name" value="UBA_8"/>
    <property type="match status" value="1"/>
</dbReference>
<evidence type="ECO:0000313" key="3">
    <source>
        <dbReference type="Proteomes" id="UP001642464"/>
    </source>
</evidence>
<dbReference type="CDD" id="cd14273">
    <property type="entry name" value="UBA_TAP-C_like"/>
    <property type="match status" value="1"/>
</dbReference>
<evidence type="ECO:0000259" key="1">
    <source>
        <dbReference type="Pfam" id="PF22566"/>
    </source>
</evidence>
<protein>
    <submittedName>
        <fullName evidence="2">UBX domain-containing protein 6</fullName>
    </submittedName>
</protein>
<keyword evidence="3" id="KW-1185">Reference proteome</keyword>
<dbReference type="Proteomes" id="UP001642464">
    <property type="component" value="Unassembled WGS sequence"/>
</dbReference>
<dbReference type="InterPro" id="IPR054109">
    <property type="entry name" value="UBA_8"/>
</dbReference>
<dbReference type="EMBL" id="CAXAMM010044095">
    <property type="protein sequence ID" value="CAK9113061.1"/>
    <property type="molecule type" value="Genomic_DNA"/>
</dbReference>
<name>A0ABP0SL05_9DINO</name>
<reference evidence="2 3" key="1">
    <citation type="submission" date="2024-02" db="EMBL/GenBank/DDBJ databases">
        <authorList>
            <person name="Chen Y."/>
            <person name="Shah S."/>
            <person name="Dougan E. K."/>
            <person name="Thang M."/>
            <person name="Chan C."/>
        </authorList>
    </citation>
    <scope>NUCLEOTIDE SEQUENCE [LARGE SCALE GENOMIC DNA]</scope>
</reference>
<gene>
    <name evidence="2" type="ORF">SCF082_LOCUS52415</name>
</gene>
<comment type="caution">
    <text evidence="2">The sequence shown here is derived from an EMBL/GenBank/DDBJ whole genome shotgun (WGS) entry which is preliminary data.</text>
</comment>